<evidence type="ECO:0000313" key="7">
    <source>
        <dbReference type="Proteomes" id="UP000593566"/>
    </source>
</evidence>
<dbReference type="PANTHER" id="PTHR12176">
    <property type="entry name" value="SAM-DEPENDENT METHYLTRANSFERASE SUPERFAMILY PROTEIN"/>
    <property type="match status" value="1"/>
</dbReference>
<evidence type="ECO:0000256" key="2">
    <source>
        <dbReference type="ARBA" id="ARBA00022603"/>
    </source>
</evidence>
<reference evidence="6 7" key="1">
    <citation type="journal article" date="2020" name="Genomics">
        <title>Complete, high-quality genomes from long-read metagenomic sequencing of two wolf lichen thalli reveals enigmatic genome architecture.</title>
        <authorList>
            <person name="McKenzie S.K."/>
            <person name="Walston R.F."/>
            <person name="Allen J.L."/>
        </authorList>
    </citation>
    <scope>NUCLEOTIDE SEQUENCE [LARGE SCALE GENOMIC DNA]</scope>
    <source>
        <strain evidence="6">WasteWater1</strain>
    </source>
</reference>
<dbReference type="GO" id="GO:0008757">
    <property type="term" value="F:S-adenosylmethionine-dependent methyltransferase activity"/>
    <property type="evidence" value="ECO:0007669"/>
    <property type="project" value="InterPro"/>
</dbReference>
<keyword evidence="3" id="KW-0808">Transferase</keyword>
<dbReference type="EMBL" id="JACCJB010000020">
    <property type="protein sequence ID" value="KAF6219380.1"/>
    <property type="molecule type" value="Genomic_DNA"/>
</dbReference>
<evidence type="ECO:0000259" key="5">
    <source>
        <dbReference type="Pfam" id="PF08241"/>
    </source>
</evidence>
<dbReference type="InterPro" id="IPR029063">
    <property type="entry name" value="SAM-dependent_MTases_sf"/>
</dbReference>
<comment type="similarity">
    <text evidence="1">Belongs to the methyltransferase superfamily.</text>
</comment>
<proteinExistence type="inferred from homology"/>
<evidence type="ECO:0000313" key="6">
    <source>
        <dbReference type="EMBL" id="KAF6219380.1"/>
    </source>
</evidence>
<dbReference type="SUPFAM" id="SSF53335">
    <property type="entry name" value="S-adenosyl-L-methionine-dependent methyltransferases"/>
    <property type="match status" value="1"/>
</dbReference>
<dbReference type="PANTHER" id="PTHR12176:SF80">
    <property type="entry name" value="EEF1A LYSINE METHYLTRANSFERASE 4"/>
    <property type="match status" value="1"/>
</dbReference>
<comment type="caution">
    <text evidence="6">The sequence shown here is derived from an EMBL/GenBank/DDBJ whole genome shotgun (WGS) entry which is preliminary data.</text>
</comment>
<organism evidence="6 7">
    <name type="scientific">Letharia lupina</name>
    <dbReference type="NCBI Taxonomy" id="560253"/>
    <lineage>
        <taxon>Eukaryota</taxon>
        <taxon>Fungi</taxon>
        <taxon>Dikarya</taxon>
        <taxon>Ascomycota</taxon>
        <taxon>Pezizomycotina</taxon>
        <taxon>Lecanoromycetes</taxon>
        <taxon>OSLEUM clade</taxon>
        <taxon>Lecanoromycetidae</taxon>
        <taxon>Lecanorales</taxon>
        <taxon>Lecanorineae</taxon>
        <taxon>Parmeliaceae</taxon>
        <taxon>Letharia</taxon>
    </lineage>
</organism>
<feature type="domain" description="Methyltransferase type 11" evidence="5">
    <location>
        <begin position="52"/>
        <end position="159"/>
    </location>
</feature>
<dbReference type="RefSeq" id="XP_037148815.1">
    <property type="nucleotide sequence ID" value="XM_037296117.1"/>
</dbReference>
<evidence type="ECO:0000256" key="1">
    <source>
        <dbReference type="ARBA" id="ARBA00008361"/>
    </source>
</evidence>
<dbReference type="Gene3D" id="3.40.50.150">
    <property type="entry name" value="Vaccinia Virus protein VP39"/>
    <property type="match status" value="1"/>
</dbReference>
<accession>A0A8H6F8S3</accession>
<sequence>MPIDNAELASADYWNYRYEEIGVEEAYDWFRDWEQLGAWFKDHLSRPHAKVLHLGCGNSTLTSDLHRLGFTHQTNTDFSDVVITAMDAKYKDLNTVWKVMDVRQMDGLLDNSFDYAIDKATMDSMFHGSVWDPPDDVRENIDRYLREVVRVLVPGGTFLYISPRQPHFMKSLLAREDWDLSVETLPDRERGVFEYFAYVMKKFGQEKDSEEASDSTMQSGLETGDEQNRSDFAE</sequence>
<evidence type="ECO:0000256" key="4">
    <source>
        <dbReference type="SAM" id="MobiDB-lite"/>
    </source>
</evidence>
<dbReference type="AlphaFoldDB" id="A0A8H6F8S3"/>
<dbReference type="Proteomes" id="UP000593566">
    <property type="component" value="Unassembled WGS sequence"/>
</dbReference>
<dbReference type="GeneID" id="59333612"/>
<dbReference type="InterPro" id="IPR013216">
    <property type="entry name" value="Methyltransf_11"/>
</dbReference>
<gene>
    <name evidence="6" type="ORF">HO133_005206</name>
</gene>
<dbReference type="Pfam" id="PF08241">
    <property type="entry name" value="Methyltransf_11"/>
    <property type="match status" value="1"/>
</dbReference>
<keyword evidence="7" id="KW-1185">Reference proteome</keyword>
<evidence type="ECO:0000256" key="3">
    <source>
        <dbReference type="ARBA" id="ARBA00022679"/>
    </source>
</evidence>
<protein>
    <recommendedName>
        <fullName evidence="5">Methyltransferase type 11 domain-containing protein</fullName>
    </recommendedName>
</protein>
<dbReference type="CDD" id="cd02440">
    <property type="entry name" value="AdoMet_MTases"/>
    <property type="match status" value="1"/>
</dbReference>
<name>A0A8H6F8S3_9LECA</name>
<dbReference type="InterPro" id="IPR051419">
    <property type="entry name" value="Lys/N-term_MeTrsfase_sf"/>
</dbReference>
<keyword evidence="2" id="KW-0489">Methyltransferase</keyword>
<feature type="region of interest" description="Disordered" evidence="4">
    <location>
        <begin position="205"/>
        <end position="234"/>
    </location>
</feature>
<dbReference type="GO" id="GO:0032259">
    <property type="term" value="P:methylation"/>
    <property type="evidence" value="ECO:0007669"/>
    <property type="project" value="UniProtKB-KW"/>
</dbReference>